<organism evidence="4 5">
    <name type="scientific">Thalassospira mesophila</name>
    <dbReference type="NCBI Taxonomy" id="1293891"/>
    <lineage>
        <taxon>Bacteria</taxon>
        <taxon>Pseudomonadati</taxon>
        <taxon>Pseudomonadota</taxon>
        <taxon>Alphaproteobacteria</taxon>
        <taxon>Rhodospirillales</taxon>
        <taxon>Thalassospiraceae</taxon>
        <taxon>Thalassospira</taxon>
    </lineage>
</organism>
<dbReference type="Gene3D" id="1.20.200.10">
    <property type="entry name" value="Fumarase/aspartase (Central domain)"/>
    <property type="match status" value="1"/>
</dbReference>
<evidence type="ECO:0000256" key="1">
    <source>
        <dbReference type="ARBA" id="ARBA00023239"/>
    </source>
</evidence>
<dbReference type="STRING" id="1293891.TMES_10590"/>
<dbReference type="OrthoDB" id="9806955at2"/>
<dbReference type="CDD" id="cd00332">
    <property type="entry name" value="PAL-HAL"/>
    <property type="match status" value="1"/>
</dbReference>
<evidence type="ECO:0000313" key="4">
    <source>
        <dbReference type="EMBL" id="OSQ38317.1"/>
    </source>
</evidence>
<keyword evidence="1 4" id="KW-0456">Lyase</keyword>
<dbReference type="Pfam" id="PF00221">
    <property type="entry name" value="Lyase_aromatic"/>
    <property type="match status" value="1"/>
</dbReference>
<dbReference type="InterPro" id="IPR024083">
    <property type="entry name" value="Fumarase/histidase_N"/>
</dbReference>
<dbReference type="InterPro" id="IPR008948">
    <property type="entry name" value="L-Aspartase-like"/>
</dbReference>
<dbReference type="AlphaFoldDB" id="A0A1Y2KZP0"/>
<evidence type="ECO:0000313" key="5">
    <source>
        <dbReference type="Proteomes" id="UP000193391"/>
    </source>
</evidence>
<gene>
    <name evidence="4" type="ORF">TMES_10590</name>
</gene>
<dbReference type="InterPro" id="IPR001106">
    <property type="entry name" value="Aromatic_Lyase"/>
</dbReference>
<reference evidence="4 5" key="1">
    <citation type="submission" date="2014-03" db="EMBL/GenBank/DDBJ databases">
        <title>The draft genome sequence of Thalassospira mesophila JCM 18969.</title>
        <authorList>
            <person name="Lai Q."/>
            <person name="Shao Z."/>
        </authorList>
    </citation>
    <scope>NUCLEOTIDE SEQUENCE [LARGE SCALE GENOMIC DNA]</scope>
    <source>
        <strain evidence="4 5">JCM 18969</strain>
    </source>
</reference>
<sequence>MTNKNNNSILDVEFGRQKLTIEDVVNLAEGRAKAILSTDPDFRARIQKGVDFLDRELREHGHIYGVTTGYGDSVLRRVPPELVGELPLHLSRFHGCGLGDELSQPASRAVLAVRLASLCSGYSGVSPELLELLTAFFDHDITPIIPEEGSVGASGDLTPLSYIAAALVGERDVMMRGERLSSAIALEKAGLKPLTLRPKEALAIMNGTSVMTALMCQAFARADYLCKLTARITSLATLALHGNPAHFDARLFAAKPHPGQAQVAANIARDLADLGATYQPARLQDRYSIRCAPHVIGVLADMMPTFRTTLETELNSANDNPLIDIDEETILHGGHFYGGHVAFVADGMKTLIANLADLMDRQLALLVDTKFNHGLPSNLSGSTPERASINHGLKAVQIGASAWTAEALKNTMPASVFSRSTECHNQDKVSMGTIAARDCLRVLQLTEQVASALLIAVRQAIVLRLHQGSISPDQLGEDVTGFLAALGDDIAFIDEDRPLEGTLRTLIDRIQARHWPLYVTNTTDGTAS</sequence>
<dbReference type="GO" id="GO:0052883">
    <property type="term" value="F:tyrosine ammonia-lyase activity"/>
    <property type="evidence" value="ECO:0007669"/>
    <property type="project" value="UniProtKB-EC"/>
</dbReference>
<dbReference type="FunFam" id="1.20.200.10:FF:000012">
    <property type="entry name" value="Tyrosine ammonia-lyase"/>
    <property type="match status" value="1"/>
</dbReference>
<dbReference type="PANTHER" id="PTHR10362">
    <property type="entry name" value="HISTIDINE AMMONIA-LYASE"/>
    <property type="match status" value="1"/>
</dbReference>
<dbReference type="GO" id="GO:0044550">
    <property type="term" value="P:secondary metabolite biosynthetic process"/>
    <property type="evidence" value="ECO:0007669"/>
    <property type="project" value="UniProtKB-ARBA"/>
</dbReference>
<evidence type="ECO:0000256" key="3">
    <source>
        <dbReference type="ARBA" id="ARBA00066365"/>
    </source>
</evidence>
<protein>
    <recommendedName>
        <fullName evidence="3">tyrosine ammonia-lyase</fullName>
        <ecNumber evidence="3">4.3.1.23</ecNumber>
    </recommendedName>
</protein>
<dbReference type="FunFam" id="1.10.275.10:FF:000005">
    <property type="entry name" value="Histidine ammonia-lyase"/>
    <property type="match status" value="1"/>
</dbReference>
<dbReference type="SUPFAM" id="SSF48557">
    <property type="entry name" value="L-aspartase-like"/>
    <property type="match status" value="1"/>
</dbReference>
<dbReference type="PROSITE" id="PS00488">
    <property type="entry name" value="PAL_HISTIDASE"/>
    <property type="match status" value="1"/>
</dbReference>
<evidence type="ECO:0000256" key="2">
    <source>
        <dbReference type="ARBA" id="ARBA00052500"/>
    </source>
</evidence>
<keyword evidence="5" id="KW-1185">Reference proteome</keyword>
<dbReference type="Gene3D" id="1.10.275.10">
    <property type="entry name" value="Fumarase/aspartase (N-terminal domain)"/>
    <property type="match status" value="1"/>
</dbReference>
<dbReference type="EMBL" id="JFKA01000004">
    <property type="protein sequence ID" value="OSQ38317.1"/>
    <property type="molecule type" value="Genomic_DNA"/>
</dbReference>
<dbReference type="EC" id="4.3.1.23" evidence="3"/>
<comment type="catalytic activity">
    <reaction evidence="2">
        <text>L-tyrosine = (E)-4-coumarate + NH4(+)</text>
        <dbReference type="Rhea" id="RHEA:24906"/>
        <dbReference type="ChEBI" id="CHEBI:12876"/>
        <dbReference type="ChEBI" id="CHEBI:28938"/>
        <dbReference type="ChEBI" id="CHEBI:58315"/>
        <dbReference type="EC" id="4.3.1.23"/>
    </reaction>
</comment>
<dbReference type="RefSeq" id="WP_085582290.1">
    <property type="nucleotide sequence ID" value="NZ_JFKA01000004.1"/>
</dbReference>
<dbReference type="Proteomes" id="UP000193391">
    <property type="component" value="Unassembled WGS sequence"/>
</dbReference>
<accession>A0A1Y2KZP0</accession>
<comment type="caution">
    <text evidence="4">The sequence shown here is derived from an EMBL/GenBank/DDBJ whole genome shotgun (WGS) entry which is preliminary data.</text>
</comment>
<proteinExistence type="predicted"/>
<dbReference type="InterPro" id="IPR022313">
    <property type="entry name" value="Phe/His_NH3-lyase_AS"/>
</dbReference>
<name>A0A1Y2KZP0_9PROT</name>